<comment type="similarity">
    <text evidence="2">Belongs to the ATPase delta chain family.</text>
</comment>
<keyword evidence="4 11" id="KW-0812">Transmembrane</keyword>
<dbReference type="HAMAP" id="MF_01416">
    <property type="entry name" value="ATP_synth_delta_bact"/>
    <property type="match status" value="1"/>
</dbReference>
<evidence type="ECO:0000256" key="1">
    <source>
        <dbReference type="ARBA" id="ARBA00004167"/>
    </source>
</evidence>
<dbReference type="PANTHER" id="PTHR11910">
    <property type="entry name" value="ATP SYNTHASE DELTA CHAIN"/>
    <property type="match status" value="1"/>
</dbReference>
<gene>
    <name evidence="12" type="ORF">PGLA1383_LOCUS57292</name>
</gene>
<dbReference type="GO" id="GO:0046933">
    <property type="term" value="F:proton-transporting ATP synthase activity, rotational mechanism"/>
    <property type="evidence" value="ECO:0007669"/>
    <property type="project" value="InterPro"/>
</dbReference>
<keyword evidence="13" id="KW-1185">Reference proteome</keyword>
<dbReference type="InterPro" id="IPR026015">
    <property type="entry name" value="ATP_synth_OSCP/delta_N_sf"/>
</dbReference>
<evidence type="ECO:0000256" key="5">
    <source>
        <dbReference type="ARBA" id="ARBA00022781"/>
    </source>
</evidence>
<reference evidence="12" key="1">
    <citation type="submission" date="2021-02" db="EMBL/GenBank/DDBJ databases">
        <authorList>
            <person name="Dougan E. K."/>
            <person name="Rhodes N."/>
            <person name="Thang M."/>
            <person name="Chan C."/>
        </authorList>
    </citation>
    <scope>NUCLEOTIDE SEQUENCE</scope>
</reference>
<keyword evidence="7" id="KW-0406">Ion transport</keyword>
<dbReference type="InterPro" id="IPR003372">
    <property type="entry name" value="PSII_PsbL"/>
</dbReference>
<evidence type="ECO:0000256" key="3">
    <source>
        <dbReference type="ARBA" id="ARBA00022448"/>
    </source>
</evidence>
<dbReference type="PROSITE" id="PS00389">
    <property type="entry name" value="ATPASE_DELTA"/>
    <property type="match status" value="1"/>
</dbReference>
<keyword evidence="10" id="KW-0066">ATP synthesis</keyword>
<evidence type="ECO:0000256" key="9">
    <source>
        <dbReference type="ARBA" id="ARBA00023136"/>
    </source>
</evidence>
<dbReference type="EMBL" id="CAJNNV010033224">
    <property type="protein sequence ID" value="CAE8642891.1"/>
    <property type="molecule type" value="Genomic_DNA"/>
</dbReference>
<accession>A0A813HWI8</accession>
<dbReference type="AlphaFoldDB" id="A0A813HWI8"/>
<proteinExistence type="inferred from homology"/>
<evidence type="ECO:0000256" key="2">
    <source>
        <dbReference type="ARBA" id="ARBA00007046"/>
    </source>
</evidence>
<evidence type="ECO:0000256" key="11">
    <source>
        <dbReference type="SAM" id="Phobius"/>
    </source>
</evidence>
<dbReference type="InterPro" id="IPR000711">
    <property type="entry name" value="ATPase_OSCP/dsu"/>
</dbReference>
<dbReference type="InterPro" id="IPR037266">
    <property type="entry name" value="PSII_PsbL_sf"/>
</dbReference>
<dbReference type="SUPFAM" id="SSF47928">
    <property type="entry name" value="N-terminal domain of the delta subunit of the F1F0-ATP synthase"/>
    <property type="match status" value="1"/>
</dbReference>
<dbReference type="GO" id="GO:0015979">
    <property type="term" value="P:photosynthesis"/>
    <property type="evidence" value="ECO:0007669"/>
    <property type="project" value="InterPro"/>
</dbReference>
<keyword evidence="6 11" id="KW-1133">Transmembrane helix</keyword>
<dbReference type="SUPFAM" id="SSF161017">
    <property type="entry name" value="Photosystem II reaction center protein L, PsbL"/>
    <property type="match status" value="1"/>
</dbReference>
<keyword evidence="5" id="KW-0375">Hydrogen ion transport</keyword>
<comment type="caution">
    <text evidence="12">The sequence shown here is derived from an EMBL/GenBank/DDBJ whole genome shotgun (WGS) entry which is preliminary data.</text>
</comment>
<dbReference type="Proteomes" id="UP000654075">
    <property type="component" value="Unassembled WGS sequence"/>
</dbReference>
<organism evidence="12 13">
    <name type="scientific">Polarella glacialis</name>
    <name type="common">Dinoflagellate</name>
    <dbReference type="NCBI Taxonomy" id="89957"/>
    <lineage>
        <taxon>Eukaryota</taxon>
        <taxon>Sar</taxon>
        <taxon>Alveolata</taxon>
        <taxon>Dinophyceae</taxon>
        <taxon>Suessiales</taxon>
        <taxon>Suessiaceae</taxon>
        <taxon>Polarella</taxon>
    </lineage>
</organism>
<dbReference type="HAMAP" id="MF_01317">
    <property type="entry name" value="PSII_PsbL"/>
    <property type="match status" value="1"/>
</dbReference>
<evidence type="ECO:0000256" key="7">
    <source>
        <dbReference type="ARBA" id="ARBA00023065"/>
    </source>
</evidence>
<dbReference type="InterPro" id="IPR020781">
    <property type="entry name" value="ATPase_OSCP/d_CS"/>
</dbReference>
<keyword evidence="8" id="KW-0793">Thylakoid</keyword>
<evidence type="ECO:0000256" key="6">
    <source>
        <dbReference type="ARBA" id="ARBA00022989"/>
    </source>
</evidence>
<evidence type="ECO:0000256" key="8">
    <source>
        <dbReference type="ARBA" id="ARBA00023078"/>
    </source>
</evidence>
<dbReference type="OrthoDB" id="1262810at2759"/>
<evidence type="ECO:0000313" key="12">
    <source>
        <dbReference type="EMBL" id="CAE8642891.1"/>
    </source>
</evidence>
<keyword evidence="9 11" id="KW-0472">Membrane</keyword>
<dbReference type="PRINTS" id="PR00125">
    <property type="entry name" value="ATPASEDELTA"/>
</dbReference>
<evidence type="ECO:0000313" key="13">
    <source>
        <dbReference type="Proteomes" id="UP000654075"/>
    </source>
</evidence>
<dbReference type="Pfam" id="PF00213">
    <property type="entry name" value="OSCP"/>
    <property type="match status" value="1"/>
</dbReference>
<dbReference type="OMA" id="FPIRINN"/>
<protein>
    <recommendedName>
        <fullName evidence="14">ATP synthase subunit O, mitochondrial</fullName>
    </recommendedName>
</protein>
<evidence type="ECO:0008006" key="14">
    <source>
        <dbReference type="Google" id="ProtNLM"/>
    </source>
</evidence>
<dbReference type="GO" id="GO:0009539">
    <property type="term" value="C:photosystem II reaction center"/>
    <property type="evidence" value="ECO:0007669"/>
    <property type="project" value="InterPro"/>
</dbReference>
<dbReference type="Gene3D" id="1.10.520.20">
    <property type="entry name" value="N-terminal domain of the delta subunit of the F1F0-ATP synthase"/>
    <property type="match status" value="1"/>
</dbReference>
<dbReference type="NCBIfam" id="TIGR01145">
    <property type="entry name" value="ATP_synt_delta"/>
    <property type="match status" value="1"/>
</dbReference>
<comment type="subcellular location">
    <subcellularLocation>
        <location evidence="1">Membrane</location>
        <topology evidence="1">Single-pass membrane protein</topology>
    </subcellularLocation>
</comment>
<name>A0A813HWI8_POLGL</name>
<dbReference type="Pfam" id="PF02419">
    <property type="entry name" value="PsbL"/>
    <property type="match status" value="1"/>
</dbReference>
<keyword evidence="3" id="KW-0813">Transport</keyword>
<sequence length="340" mass="36853">MTVPSALIMKGLPEPRPNDAMLPVELNRVSLYWSLLTILILSVLFSSYFFNCSPAAFQSVLRAGGGGSALVVLCASAVPVRATVYVACHDWSRSLVQHQLAPATPVAERARPAARVGGVFAGPWARLLADAAPTFSAPAFRAAPVALRSFAAAARKPKVEDGTLEGRYATALFMASNDRLDKVYADLIIVRTMMEESKEFKLVVETPGIDPVSKAAVFDAVCKKAGLDDAVLNFMKVLIENRRAKLLLKMINIFEGFYRAEKGLVLCKVSTAEALSAAQMTQVKDAMQKRAEKGSTLIMEYTTNVSLLGGMVVKMGEAVLDYSVHTKLERLQTQLLQPVN</sequence>
<feature type="transmembrane region" description="Helical" evidence="11">
    <location>
        <begin position="31"/>
        <end position="50"/>
    </location>
</feature>
<evidence type="ECO:0000256" key="4">
    <source>
        <dbReference type="ARBA" id="ARBA00022692"/>
    </source>
</evidence>
<evidence type="ECO:0000256" key="10">
    <source>
        <dbReference type="ARBA" id="ARBA00023310"/>
    </source>
</evidence>
<dbReference type="GO" id="GO:0005737">
    <property type="term" value="C:cytoplasm"/>
    <property type="evidence" value="ECO:0007669"/>
    <property type="project" value="UniProtKB-ARBA"/>
</dbReference>